<comment type="caution">
    <text evidence="2">The sequence shown here is derived from an EMBL/GenBank/DDBJ whole genome shotgun (WGS) entry which is preliminary data.</text>
</comment>
<keyword evidence="1" id="KW-0812">Transmembrane</keyword>
<keyword evidence="1" id="KW-1133">Transmembrane helix</keyword>
<dbReference type="AlphaFoldDB" id="A0A428N2X1"/>
<evidence type="ECO:0000313" key="2">
    <source>
        <dbReference type="EMBL" id="RSL32657.1"/>
    </source>
</evidence>
<dbReference type="Proteomes" id="UP000275076">
    <property type="component" value="Unassembled WGS sequence"/>
</dbReference>
<dbReference type="EMBL" id="RBVX01000013">
    <property type="protein sequence ID" value="RSL32657.1"/>
    <property type="molecule type" value="Genomic_DNA"/>
</dbReference>
<sequence>MKLPKEINSVHFVYLFLLFTIILGFLGGLFFSNNVDVFNAISFSSALISIVIGLLAIFIATYQGLTQSTSVEKIQEASDRVDVITGKLENYDFEMMDTKLDDIKEKTHILDSLQMFSNQDLDNDNDNDNDNEKVQLKEESFRHLFINKKIDIYFLNLYKIAREKEGIDLRKVLKEFSGIESNKISYGFLKGLMVKNHLIISKVEGVQASLDKKGYLVVSELPDFLNEDDYYISNSKIKDHLQKIQERY</sequence>
<evidence type="ECO:0000313" key="3">
    <source>
        <dbReference type="Proteomes" id="UP000275076"/>
    </source>
</evidence>
<organism evidence="2 3">
    <name type="scientific">Salibacterium salarium</name>
    <dbReference type="NCBI Taxonomy" id="284579"/>
    <lineage>
        <taxon>Bacteria</taxon>
        <taxon>Bacillati</taxon>
        <taxon>Bacillota</taxon>
        <taxon>Bacilli</taxon>
        <taxon>Bacillales</taxon>
        <taxon>Bacillaceae</taxon>
    </lineage>
</organism>
<accession>A0A428N2X1</accession>
<name>A0A428N2X1_9BACI</name>
<dbReference type="RefSeq" id="WP_125556577.1">
    <property type="nucleotide sequence ID" value="NZ_RBVX01000013.1"/>
</dbReference>
<evidence type="ECO:0000256" key="1">
    <source>
        <dbReference type="SAM" id="Phobius"/>
    </source>
</evidence>
<feature type="transmembrane region" description="Helical" evidence="1">
    <location>
        <begin position="12"/>
        <end position="31"/>
    </location>
</feature>
<keyword evidence="1" id="KW-0472">Membrane</keyword>
<proteinExistence type="predicted"/>
<gene>
    <name evidence="2" type="ORF">D7Z54_14495</name>
</gene>
<keyword evidence="3" id="KW-1185">Reference proteome</keyword>
<feature type="transmembrane region" description="Helical" evidence="1">
    <location>
        <begin position="37"/>
        <end position="60"/>
    </location>
</feature>
<protein>
    <submittedName>
        <fullName evidence="2">Uncharacterized protein</fullName>
    </submittedName>
</protein>
<reference evidence="2 3" key="1">
    <citation type="submission" date="2018-10" db="EMBL/GenBank/DDBJ databases">
        <title>Draft genome sequence of Bacillus salarius IM0101, isolated from a hypersaline soil in Inner Mongolia, China.</title>
        <authorList>
            <person name="Yamprayoonswat W."/>
            <person name="Boonvisut S."/>
            <person name="Jumpathong W."/>
            <person name="Sittihan S."/>
            <person name="Ruangsuj P."/>
            <person name="Wanthongcharoen S."/>
            <person name="Thongpramul N."/>
            <person name="Pimmason S."/>
            <person name="Yu B."/>
            <person name="Yasawong M."/>
        </authorList>
    </citation>
    <scope>NUCLEOTIDE SEQUENCE [LARGE SCALE GENOMIC DNA]</scope>
    <source>
        <strain evidence="2 3">IM0101</strain>
    </source>
</reference>